<evidence type="ECO:0000313" key="2">
    <source>
        <dbReference type="EMBL" id="TDL41385.1"/>
    </source>
</evidence>
<sequence>MKSSSKEKGAVAVEMAILLPLLLLILMGIMEFGRVFNVQISLTHAAREGARHAAIHHHKSTLDVEGTALGAAPSLDNLTVAVEHDADSCSSGSDVQVTTRVDLPSMTGFLDAGFFGAPGIFPLTLSGVGVMRCGG</sequence>
<proteinExistence type="predicted"/>
<feature type="domain" description="TadE-like" evidence="1">
    <location>
        <begin position="9"/>
        <end position="51"/>
    </location>
</feature>
<dbReference type="RefSeq" id="WP_133345845.1">
    <property type="nucleotide sequence ID" value="NZ_SMZQ01000001.1"/>
</dbReference>
<protein>
    <submittedName>
        <fullName evidence="2">Pilus assembly protein</fullName>
    </submittedName>
</protein>
<dbReference type="OrthoDB" id="5190946at2"/>
<dbReference type="Proteomes" id="UP000294621">
    <property type="component" value="Unassembled WGS sequence"/>
</dbReference>
<dbReference type="EMBL" id="SMZQ01000001">
    <property type="protein sequence ID" value="TDL41385.1"/>
    <property type="molecule type" value="Genomic_DNA"/>
</dbReference>
<evidence type="ECO:0000259" key="1">
    <source>
        <dbReference type="Pfam" id="PF07811"/>
    </source>
</evidence>
<organism evidence="2 3">
    <name type="scientific">Arthrobacter nitrophenolicus</name>
    <dbReference type="NCBI Taxonomy" id="683150"/>
    <lineage>
        <taxon>Bacteria</taxon>
        <taxon>Bacillati</taxon>
        <taxon>Actinomycetota</taxon>
        <taxon>Actinomycetes</taxon>
        <taxon>Micrococcales</taxon>
        <taxon>Micrococcaceae</taxon>
        <taxon>Arthrobacter</taxon>
    </lineage>
</organism>
<name>A0A4R5YDM4_9MICC</name>
<reference evidence="2 3" key="1">
    <citation type="submission" date="2019-03" db="EMBL/GenBank/DDBJ databases">
        <title>Genome Sequencing and Assembly of Various Microbes Isolated from Partially Reclaimed Soil and Acid Mine Drainage (AMD) Site.</title>
        <authorList>
            <person name="Steinbock B."/>
            <person name="Bechtold R."/>
            <person name="Sevigny J.L."/>
            <person name="Thomas D."/>
            <person name="Cuthill L.R."/>
            <person name="Aveiro Johannsen E.J."/>
            <person name="Thomas K."/>
            <person name="Ghosh A."/>
        </authorList>
    </citation>
    <scope>NUCLEOTIDE SEQUENCE [LARGE SCALE GENOMIC DNA]</scope>
    <source>
        <strain evidence="2 3">S-A1</strain>
    </source>
</reference>
<dbReference type="InterPro" id="IPR012495">
    <property type="entry name" value="TadE-like_dom"/>
</dbReference>
<dbReference type="Pfam" id="PF07811">
    <property type="entry name" value="TadE"/>
    <property type="match status" value="1"/>
</dbReference>
<comment type="caution">
    <text evidence="2">The sequence shown here is derived from an EMBL/GenBank/DDBJ whole genome shotgun (WGS) entry which is preliminary data.</text>
</comment>
<gene>
    <name evidence="2" type="ORF">E2R57_01575</name>
</gene>
<dbReference type="AlphaFoldDB" id="A0A4R5YDM4"/>
<accession>A0A4R5YDM4</accession>
<evidence type="ECO:0000313" key="3">
    <source>
        <dbReference type="Proteomes" id="UP000294621"/>
    </source>
</evidence>